<dbReference type="RefSeq" id="WP_300720286.1">
    <property type="nucleotide sequence ID" value="NZ_CP145316.1"/>
</dbReference>
<dbReference type="EMBL" id="CP145316">
    <property type="protein sequence ID" value="XAM17933.1"/>
    <property type="molecule type" value="Genomic_DNA"/>
</dbReference>
<sequence length="95" mass="10898">MDADDIMNPDYTLQCIRTYTSNPSVEMIFCDIKTLCNSTDPIKRESPHPYGNLGFGIFRTFYLKEYLGHSTSCISIRQDTLAKILPLNLENIMEN</sequence>
<reference evidence="1 2" key="1">
    <citation type="submission" date="2024-02" db="EMBL/GenBank/DDBJ databases">
        <title>Genome and pathogenicity analysis of Helicobacter mastomyrinus isolated from mice.</title>
        <authorList>
            <person name="Zhu L."/>
        </authorList>
    </citation>
    <scope>NUCLEOTIDE SEQUENCE [LARGE SCALE GENOMIC DNA]</scope>
    <source>
        <strain evidence="1 2">Hm-17</strain>
    </source>
</reference>
<keyword evidence="2" id="KW-1185">Reference proteome</keyword>
<proteinExistence type="predicted"/>
<dbReference type="SUPFAM" id="SSF53448">
    <property type="entry name" value="Nucleotide-diphospho-sugar transferases"/>
    <property type="match status" value="1"/>
</dbReference>
<gene>
    <name evidence="1" type="ORF">V3I05_09630</name>
</gene>
<evidence type="ECO:0000313" key="1">
    <source>
        <dbReference type="EMBL" id="XAM17933.1"/>
    </source>
</evidence>
<dbReference type="InterPro" id="IPR029044">
    <property type="entry name" value="Nucleotide-diphossugar_trans"/>
</dbReference>
<accession>A0ABZ3F481</accession>
<name>A0ABZ3F481_9HELI</name>
<evidence type="ECO:0000313" key="2">
    <source>
        <dbReference type="Proteomes" id="UP001434737"/>
    </source>
</evidence>
<organism evidence="1 2">
    <name type="scientific">Helicobacter mastomyrinus</name>
    <dbReference type="NCBI Taxonomy" id="287948"/>
    <lineage>
        <taxon>Bacteria</taxon>
        <taxon>Pseudomonadati</taxon>
        <taxon>Campylobacterota</taxon>
        <taxon>Epsilonproteobacteria</taxon>
        <taxon>Campylobacterales</taxon>
        <taxon>Helicobacteraceae</taxon>
        <taxon>Helicobacter</taxon>
    </lineage>
</organism>
<evidence type="ECO:0008006" key="3">
    <source>
        <dbReference type="Google" id="ProtNLM"/>
    </source>
</evidence>
<dbReference type="Proteomes" id="UP001434737">
    <property type="component" value="Chromosome"/>
</dbReference>
<protein>
    <recommendedName>
        <fullName evidence="3">Glycosyltransferase 2-like domain-containing protein</fullName>
    </recommendedName>
</protein>